<sequence length="42" mass="4644">MMISVHALAVLAGRVRFCGAEAVEHQHAQESLFIRSPVVVQR</sequence>
<evidence type="ECO:0000313" key="2">
    <source>
        <dbReference type="Proteomes" id="UP000016462"/>
    </source>
</evidence>
<dbReference type="Proteomes" id="UP000016462">
    <property type="component" value="Unassembled WGS sequence"/>
</dbReference>
<reference evidence="1 2" key="1">
    <citation type="journal article" date="2013" name="Genome Announc.">
        <title>First draft genome sequence from a member of the genus agrococcus, isolated from modern microbialites.</title>
        <authorList>
            <person name="White R.A.III."/>
            <person name="Grassa C.J."/>
            <person name="Suttle C.A."/>
        </authorList>
    </citation>
    <scope>NUCLEOTIDE SEQUENCE [LARGE SCALE GENOMIC DNA]</scope>
    <source>
        <strain evidence="1 2">RW1</strain>
    </source>
</reference>
<evidence type="ECO:0000313" key="1">
    <source>
        <dbReference type="EMBL" id="ERG62853.1"/>
    </source>
</evidence>
<proteinExistence type="predicted"/>
<protein>
    <submittedName>
        <fullName evidence="1">Uncharacterized protein</fullName>
    </submittedName>
</protein>
<comment type="caution">
    <text evidence="1">The sequence shown here is derived from an EMBL/GenBank/DDBJ whole genome shotgun (WGS) entry which is preliminary data.</text>
</comment>
<gene>
    <name evidence="1" type="ORF">L332_00005</name>
</gene>
<name>U1L7J8_9MICO</name>
<dbReference type="EMBL" id="ASHR01000050">
    <property type="protein sequence ID" value="ERG62853.1"/>
    <property type="molecule type" value="Genomic_DNA"/>
</dbReference>
<keyword evidence="2" id="KW-1185">Reference proteome</keyword>
<organism evidence="1 2">
    <name type="scientific">Agrococcus pavilionensis RW1</name>
    <dbReference type="NCBI Taxonomy" id="1330458"/>
    <lineage>
        <taxon>Bacteria</taxon>
        <taxon>Bacillati</taxon>
        <taxon>Actinomycetota</taxon>
        <taxon>Actinomycetes</taxon>
        <taxon>Micrococcales</taxon>
        <taxon>Microbacteriaceae</taxon>
        <taxon>Agrococcus</taxon>
    </lineage>
</organism>
<dbReference type="AlphaFoldDB" id="U1L7J8"/>
<accession>U1L7J8</accession>